<accession>A0ABD6BB41</accession>
<protein>
    <submittedName>
        <fullName evidence="2">HalOD1 output domain-containing protein</fullName>
    </submittedName>
</protein>
<dbReference type="EMBL" id="JBHUDI010000001">
    <property type="protein sequence ID" value="MFD1562267.1"/>
    <property type="molecule type" value="Genomic_DNA"/>
</dbReference>
<dbReference type="Pfam" id="PF18545">
    <property type="entry name" value="HalOD1"/>
    <property type="match status" value="1"/>
</dbReference>
<name>A0ABD6BB41_9EURY</name>
<dbReference type="AlphaFoldDB" id="A0ABD6BB41"/>
<evidence type="ECO:0000313" key="3">
    <source>
        <dbReference type="Proteomes" id="UP001597076"/>
    </source>
</evidence>
<proteinExistence type="predicted"/>
<organism evidence="2 3">
    <name type="scientific">Haloarchaeobius amylolyticus</name>
    <dbReference type="NCBI Taxonomy" id="1198296"/>
    <lineage>
        <taxon>Archaea</taxon>
        <taxon>Methanobacteriati</taxon>
        <taxon>Methanobacteriota</taxon>
        <taxon>Stenosarchaea group</taxon>
        <taxon>Halobacteria</taxon>
        <taxon>Halobacteriales</taxon>
        <taxon>Halorubellaceae</taxon>
        <taxon>Haloarchaeobius</taxon>
    </lineage>
</organism>
<gene>
    <name evidence="2" type="ORF">ACFR99_01610</name>
</gene>
<reference evidence="2 3" key="1">
    <citation type="journal article" date="2019" name="Int. J. Syst. Evol. Microbiol.">
        <title>The Global Catalogue of Microorganisms (GCM) 10K type strain sequencing project: providing services to taxonomists for standard genome sequencing and annotation.</title>
        <authorList>
            <consortium name="The Broad Institute Genomics Platform"/>
            <consortium name="The Broad Institute Genome Sequencing Center for Infectious Disease"/>
            <person name="Wu L."/>
            <person name="Ma J."/>
        </authorList>
    </citation>
    <scope>NUCLEOTIDE SEQUENCE [LARGE SCALE GENOMIC DNA]</scope>
    <source>
        <strain evidence="2 3">CGMCC 1.12230</strain>
    </source>
</reference>
<keyword evidence="3" id="KW-1185">Reference proteome</keyword>
<dbReference type="InterPro" id="IPR040624">
    <property type="entry name" value="HalOD1"/>
</dbReference>
<sequence>MSQKGERISLKVVEKVADLEGVDPLELHPPLHTVIDTEALDSLFQSTPSADRTTGMVEFRYRGYKVQLSSSGEVEIGETVSFTEQSTQPVEDVAGD</sequence>
<evidence type="ECO:0000259" key="1">
    <source>
        <dbReference type="Pfam" id="PF18545"/>
    </source>
</evidence>
<evidence type="ECO:0000313" key="2">
    <source>
        <dbReference type="EMBL" id="MFD1562267.1"/>
    </source>
</evidence>
<feature type="domain" description="Halobacterial output" evidence="1">
    <location>
        <begin position="6"/>
        <end position="76"/>
    </location>
</feature>
<dbReference type="Proteomes" id="UP001597076">
    <property type="component" value="Unassembled WGS sequence"/>
</dbReference>
<comment type="caution">
    <text evidence="2">The sequence shown here is derived from an EMBL/GenBank/DDBJ whole genome shotgun (WGS) entry which is preliminary data.</text>
</comment>
<dbReference type="RefSeq" id="WP_390283719.1">
    <property type="nucleotide sequence ID" value="NZ_JBHUDI010000001.1"/>
</dbReference>